<reference evidence="8 9" key="1">
    <citation type="submission" date="2022-05" db="EMBL/GenBank/DDBJ databases">
        <authorList>
            <person name="Jo J.-H."/>
            <person name="Im W.-T."/>
        </authorList>
    </citation>
    <scope>NUCLEOTIDE SEQUENCE [LARGE SCALE GENOMIC DNA]</scope>
    <source>
        <strain evidence="8 9">NSE70-1</strain>
    </source>
</reference>
<evidence type="ECO:0000313" key="9">
    <source>
        <dbReference type="Proteomes" id="UP001203410"/>
    </source>
</evidence>
<evidence type="ECO:0000256" key="7">
    <source>
        <dbReference type="SAM" id="Phobius"/>
    </source>
</evidence>
<dbReference type="InterPro" id="IPR032808">
    <property type="entry name" value="DoxX"/>
</dbReference>
<protein>
    <submittedName>
        <fullName evidence="8">DoxX family protein</fullName>
    </submittedName>
</protein>
<keyword evidence="9" id="KW-1185">Reference proteome</keyword>
<comment type="caution">
    <text evidence="8">The sequence shown here is derived from an EMBL/GenBank/DDBJ whole genome shotgun (WGS) entry which is preliminary data.</text>
</comment>
<dbReference type="Pfam" id="PF07681">
    <property type="entry name" value="DoxX"/>
    <property type="match status" value="1"/>
</dbReference>
<sequence>MTGLFLLYQCHDNVLSSARMDEFEGFMGQFGFWRPDILAPFAIFWQVAAGIGFVTGLFVRPLGLITAIQFIVAVWMVHWTQDFSGWWPALILVFLGFYFFARGSGRYGLDTVLARRAEVAVA</sequence>
<feature type="transmembrane region" description="Helical" evidence="7">
    <location>
        <begin position="62"/>
        <end position="79"/>
    </location>
</feature>
<organism evidence="8 9">
    <name type="scientific">Sphingomonas caseinilyticus</name>
    <dbReference type="NCBI Taxonomy" id="2908205"/>
    <lineage>
        <taxon>Bacteria</taxon>
        <taxon>Pseudomonadati</taxon>
        <taxon>Pseudomonadota</taxon>
        <taxon>Alphaproteobacteria</taxon>
        <taxon>Sphingomonadales</taxon>
        <taxon>Sphingomonadaceae</taxon>
        <taxon>Sphingomonas</taxon>
    </lineage>
</organism>
<evidence type="ECO:0000256" key="3">
    <source>
        <dbReference type="ARBA" id="ARBA00022475"/>
    </source>
</evidence>
<gene>
    <name evidence="8" type="ORF">LZ496_03915</name>
</gene>
<dbReference type="PANTHER" id="PTHR33452:SF1">
    <property type="entry name" value="INNER MEMBRANE PROTEIN YPHA-RELATED"/>
    <property type="match status" value="1"/>
</dbReference>
<evidence type="ECO:0000256" key="5">
    <source>
        <dbReference type="ARBA" id="ARBA00022989"/>
    </source>
</evidence>
<evidence type="ECO:0000256" key="6">
    <source>
        <dbReference type="ARBA" id="ARBA00023136"/>
    </source>
</evidence>
<keyword evidence="6 7" id="KW-0472">Membrane</keyword>
<proteinExistence type="inferred from homology"/>
<evidence type="ECO:0000256" key="2">
    <source>
        <dbReference type="ARBA" id="ARBA00006679"/>
    </source>
</evidence>
<keyword evidence="5 7" id="KW-1133">Transmembrane helix</keyword>
<dbReference type="InterPro" id="IPR051907">
    <property type="entry name" value="DoxX-like_oxidoreductase"/>
</dbReference>
<name>A0ABT0RSF4_9SPHN</name>
<comment type="subcellular location">
    <subcellularLocation>
        <location evidence="1">Cell membrane</location>
        <topology evidence="1">Multi-pass membrane protein</topology>
    </subcellularLocation>
</comment>
<keyword evidence="4 7" id="KW-0812">Transmembrane</keyword>
<dbReference type="EMBL" id="JAMGBA010000001">
    <property type="protein sequence ID" value="MCL6697930.1"/>
    <property type="molecule type" value="Genomic_DNA"/>
</dbReference>
<accession>A0ABT0RSF4</accession>
<keyword evidence="3" id="KW-1003">Cell membrane</keyword>
<evidence type="ECO:0000313" key="8">
    <source>
        <dbReference type="EMBL" id="MCL6697930.1"/>
    </source>
</evidence>
<dbReference type="PANTHER" id="PTHR33452">
    <property type="entry name" value="OXIDOREDUCTASE CATD-RELATED"/>
    <property type="match status" value="1"/>
</dbReference>
<evidence type="ECO:0000256" key="4">
    <source>
        <dbReference type="ARBA" id="ARBA00022692"/>
    </source>
</evidence>
<feature type="transmembrane region" description="Helical" evidence="7">
    <location>
        <begin position="37"/>
        <end position="55"/>
    </location>
</feature>
<comment type="similarity">
    <text evidence="2">Belongs to the DoxX family.</text>
</comment>
<dbReference type="Proteomes" id="UP001203410">
    <property type="component" value="Unassembled WGS sequence"/>
</dbReference>
<feature type="transmembrane region" description="Helical" evidence="7">
    <location>
        <begin position="85"/>
        <end position="101"/>
    </location>
</feature>
<evidence type="ECO:0000256" key="1">
    <source>
        <dbReference type="ARBA" id="ARBA00004651"/>
    </source>
</evidence>